<dbReference type="InterPro" id="IPR037401">
    <property type="entry name" value="SnoaL-like"/>
</dbReference>
<dbReference type="SUPFAM" id="SSF88659">
    <property type="entry name" value="Sigma3 and sigma4 domains of RNA polymerase sigma factors"/>
    <property type="match status" value="1"/>
</dbReference>
<dbReference type="NCBIfam" id="TIGR02937">
    <property type="entry name" value="sigma70-ECF"/>
    <property type="match status" value="1"/>
</dbReference>
<evidence type="ECO:0000256" key="1">
    <source>
        <dbReference type="ARBA" id="ARBA00010641"/>
    </source>
</evidence>
<keyword evidence="3" id="KW-0805">Transcription regulation</keyword>
<dbReference type="PANTHER" id="PTHR30173:SF36">
    <property type="entry name" value="ECF RNA POLYMERASE SIGMA FACTOR SIGJ"/>
    <property type="match status" value="1"/>
</dbReference>
<gene>
    <name evidence="9" type="ORF">OHA91_01360</name>
</gene>
<evidence type="ECO:0000259" key="8">
    <source>
        <dbReference type="Pfam" id="PF12680"/>
    </source>
</evidence>
<dbReference type="RefSeq" id="WP_328738351.1">
    <property type="nucleotide sequence ID" value="NZ_CP108036.1"/>
</dbReference>
<dbReference type="SUPFAM" id="SSF54427">
    <property type="entry name" value="NTF2-like"/>
    <property type="match status" value="1"/>
</dbReference>
<keyword evidence="5" id="KW-0804">Transcription</keyword>
<dbReference type="Pfam" id="PF12680">
    <property type="entry name" value="SnoaL_2"/>
    <property type="match status" value="1"/>
</dbReference>
<dbReference type="InterPro" id="IPR014284">
    <property type="entry name" value="RNA_pol_sigma-70_dom"/>
</dbReference>
<evidence type="ECO:0000313" key="9">
    <source>
        <dbReference type="EMBL" id="WUN77255.1"/>
    </source>
</evidence>
<dbReference type="InterPro" id="IPR013324">
    <property type="entry name" value="RNA_pol_sigma_r3/r4-like"/>
</dbReference>
<protein>
    <submittedName>
        <fullName evidence="9">Sigma-70 family RNA polymerase sigma factor</fullName>
    </submittedName>
</protein>
<dbReference type="SUPFAM" id="SSF88946">
    <property type="entry name" value="Sigma2 domain of RNA polymerase sigma factors"/>
    <property type="match status" value="1"/>
</dbReference>
<dbReference type="InterPro" id="IPR036388">
    <property type="entry name" value="WH-like_DNA-bd_sf"/>
</dbReference>
<evidence type="ECO:0000313" key="10">
    <source>
        <dbReference type="Proteomes" id="UP001432312"/>
    </source>
</evidence>
<feature type="domain" description="SnoaL-like" evidence="8">
    <location>
        <begin position="198"/>
        <end position="297"/>
    </location>
</feature>
<dbReference type="GeneID" id="95494642"/>
<evidence type="ECO:0000256" key="4">
    <source>
        <dbReference type="ARBA" id="ARBA00023082"/>
    </source>
</evidence>
<evidence type="ECO:0000256" key="2">
    <source>
        <dbReference type="ARBA" id="ARBA00011344"/>
    </source>
</evidence>
<dbReference type="InterPro" id="IPR052704">
    <property type="entry name" value="ECF_Sigma-70_Domain"/>
</dbReference>
<accession>A0ABZ1Q453</accession>
<proteinExistence type="inferred from homology"/>
<dbReference type="InterPro" id="IPR013325">
    <property type="entry name" value="RNA_pol_sigma_r2"/>
</dbReference>
<dbReference type="Proteomes" id="UP001432312">
    <property type="component" value="Chromosome"/>
</dbReference>
<comment type="similarity">
    <text evidence="1">Belongs to the sigma-70 factor family. ECF subfamily.</text>
</comment>
<dbReference type="InterPro" id="IPR032710">
    <property type="entry name" value="NTF2-like_dom_sf"/>
</dbReference>
<evidence type="ECO:0000256" key="5">
    <source>
        <dbReference type="ARBA" id="ARBA00023163"/>
    </source>
</evidence>
<dbReference type="InterPro" id="IPR007627">
    <property type="entry name" value="RNA_pol_sigma70_r2"/>
</dbReference>
<dbReference type="Pfam" id="PF04542">
    <property type="entry name" value="Sigma70_r2"/>
    <property type="match status" value="1"/>
</dbReference>
<reference evidence="9" key="1">
    <citation type="submission" date="2022-10" db="EMBL/GenBank/DDBJ databases">
        <title>The complete genomes of actinobacterial strains from the NBC collection.</title>
        <authorList>
            <person name="Joergensen T.S."/>
            <person name="Alvarez Arevalo M."/>
            <person name="Sterndorff E.B."/>
            <person name="Faurdal D."/>
            <person name="Vuksanovic O."/>
            <person name="Mourched A.-S."/>
            <person name="Charusanti P."/>
            <person name="Shaw S."/>
            <person name="Blin K."/>
            <person name="Weber T."/>
        </authorList>
    </citation>
    <scope>NUCLEOTIDE SEQUENCE</scope>
    <source>
        <strain evidence="9">NBC_00303</strain>
    </source>
</reference>
<dbReference type="PANTHER" id="PTHR30173">
    <property type="entry name" value="SIGMA 19 FACTOR"/>
    <property type="match status" value="1"/>
</dbReference>
<keyword evidence="4" id="KW-0731">Sigma factor</keyword>
<organism evidence="9 10">
    <name type="scientific">Streptomyces erythrochromogenes</name>
    <dbReference type="NCBI Taxonomy" id="285574"/>
    <lineage>
        <taxon>Bacteria</taxon>
        <taxon>Bacillati</taxon>
        <taxon>Actinomycetota</taxon>
        <taxon>Actinomycetes</taxon>
        <taxon>Kitasatosporales</taxon>
        <taxon>Streptomycetaceae</taxon>
        <taxon>Streptomyces</taxon>
    </lineage>
</organism>
<dbReference type="CDD" id="cd06171">
    <property type="entry name" value="Sigma70_r4"/>
    <property type="match status" value="1"/>
</dbReference>
<feature type="domain" description="RNA polymerase sigma factor 70 region 4 type 2" evidence="7">
    <location>
        <begin position="127"/>
        <end position="178"/>
    </location>
</feature>
<evidence type="ECO:0000259" key="7">
    <source>
        <dbReference type="Pfam" id="PF08281"/>
    </source>
</evidence>
<dbReference type="Gene3D" id="1.10.10.10">
    <property type="entry name" value="Winged helix-like DNA-binding domain superfamily/Winged helix DNA-binding domain"/>
    <property type="match status" value="1"/>
</dbReference>
<sequence>MTPATPVPPTTAAAPTTADVVTEQFIGHRELLFSVVYNMLGTIADTEDVLQEVWLAWSARNRRPSAGPVDNVRAYLVRIAVNQALARRADISRRREAYVGPWLPEPLLPGEFDAVGSGAERAEALSMAVMVVLETLSPLERAVFVLHEVFGFAHTEIARILDRSPAAVRQLATRARRHVRERHPRHRPVPDLHARVTERFAEAALGGDLRALMEVLAPDVTLWTDGGGKGAAVSLRPVHGRDRVAAVFAAVARGLPAAGLEVRYRWVAGDPCALVFSGAGPLAAVIVDLTPDGERIAGIFSITNPDKLTGLPPHREDPGMPRP</sequence>
<dbReference type="Gene3D" id="1.10.1740.10">
    <property type="match status" value="1"/>
</dbReference>
<dbReference type="InterPro" id="IPR013249">
    <property type="entry name" value="RNA_pol_sigma70_r4_t2"/>
</dbReference>
<dbReference type="Gene3D" id="3.10.450.50">
    <property type="match status" value="1"/>
</dbReference>
<comment type="subunit">
    <text evidence="2">Interacts transiently with the RNA polymerase catalytic core formed by RpoA, RpoB, RpoC and RpoZ (2 alpha, 1 beta, 1 beta' and 1 omega subunit) to form the RNA polymerase holoenzyme that can initiate transcription.</text>
</comment>
<name>A0ABZ1Q453_9ACTN</name>
<keyword evidence="10" id="KW-1185">Reference proteome</keyword>
<feature type="domain" description="RNA polymerase sigma-70 region 2" evidence="6">
    <location>
        <begin position="28"/>
        <end position="90"/>
    </location>
</feature>
<evidence type="ECO:0000259" key="6">
    <source>
        <dbReference type="Pfam" id="PF04542"/>
    </source>
</evidence>
<evidence type="ECO:0000256" key="3">
    <source>
        <dbReference type="ARBA" id="ARBA00023015"/>
    </source>
</evidence>
<dbReference type="EMBL" id="CP108036">
    <property type="protein sequence ID" value="WUN77255.1"/>
    <property type="molecule type" value="Genomic_DNA"/>
</dbReference>
<dbReference type="Pfam" id="PF08281">
    <property type="entry name" value="Sigma70_r4_2"/>
    <property type="match status" value="1"/>
</dbReference>